<name>G0U7C7_TRYVY</name>
<dbReference type="PROSITE" id="PS00916">
    <property type="entry name" value="PI3_4_KINASE_2"/>
    <property type="match status" value="1"/>
</dbReference>
<evidence type="ECO:0000256" key="4">
    <source>
        <dbReference type="ARBA" id="ARBA00022741"/>
    </source>
</evidence>
<organism evidence="13">
    <name type="scientific">Trypanosoma vivax (strain Y486)</name>
    <dbReference type="NCBI Taxonomy" id="1055687"/>
    <lineage>
        <taxon>Eukaryota</taxon>
        <taxon>Discoba</taxon>
        <taxon>Euglenozoa</taxon>
        <taxon>Kinetoplastea</taxon>
        <taxon>Metakinetoplastina</taxon>
        <taxon>Trypanosomatida</taxon>
        <taxon>Trypanosomatidae</taxon>
        <taxon>Trypanosoma</taxon>
        <taxon>Duttonella</taxon>
    </lineage>
</organism>
<protein>
    <recommendedName>
        <fullName evidence="9">Serine/threonine-protein kinase TOR</fullName>
        <ecNumber evidence="9">2.7.11.1</ecNumber>
    </recommendedName>
</protein>
<dbReference type="FunFam" id="3.30.1010.10:FF:000034">
    <property type="entry name" value="Serine/threonine-protein kinase TOR"/>
    <property type="match status" value="1"/>
</dbReference>
<reference evidence="13" key="1">
    <citation type="journal article" date="2012" name="Proc. Natl. Acad. Sci. U.S.A.">
        <title>Antigenic diversity is generated by distinct evolutionary mechanisms in African trypanosome species.</title>
        <authorList>
            <person name="Jackson A.P."/>
            <person name="Berry A."/>
            <person name="Aslett M."/>
            <person name="Allison H.C."/>
            <person name="Burton P."/>
            <person name="Vavrova-Anderson J."/>
            <person name="Brown R."/>
            <person name="Browne H."/>
            <person name="Corton N."/>
            <person name="Hauser H."/>
            <person name="Gamble J."/>
            <person name="Gilderthorp R."/>
            <person name="Marcello L."/>
            <person name="McQuillan J."/>
            <person name="Otto T.D."/>
            <person name="Quail M.A."/>
            <person name="Sanders M.J."/>
            <person name="van Tonder A."/>
            <person name="Ginger M.L."/>
            <person name="Field M.C."/>
            <person name="Barry J.D."/>
            <person name="Hertz-Fowler C."/>
            <person name="Berriman M."/>
        </authorList>
    </citation>
    <scope>NUCLEOTIDE SEQUENCE</scope>
    <source>
        <strain evidence="13">Y486</strain>
    </source>
</reference>
<feature type="domain" description="PI3K/PI4K catalytic" evidence="10">
    <location>
        <begin position="2035"/>
        <end position="2347"/>
    </location>
</feature>
<evidence type="ECO:0000259" key="10">
    <source>
        <dbReference type="PROSITE" id="PS50290"/>
    </source>
</evidence>
<dbReference type="FunFam" id="1.20.120.150:FF:000002">
    <property type="entry name" value="Serine/threonine-protein kinase TOR"/>
    <property type="match status" value="1"/>
</dbReference>
<dbReference type="SMART" id="SM01346">
    <property type="entry name" value="DUF3385"/>
    <property type="match status" value="1"/>
</dbReference>
<dbReference type="CDD" id="cd05169">
    <property type="entry name" value="PIKKc_TOR"/>
    <property type="match status" value="1"/>
</dbReference>
<dbReference type="PANTHER" id="PTHR11139:SF9">
    <property type="entry name" value="SERINE_THREONINE-PROTEIN KINASE MTOR"/>
    <property type="match status" value="1"/>
</dbReference>
<dbReference type="InterPro" id="IPR011009">
    <property type="entry name" value="Kinase-like_dom_sf"/>
</dbReference>
<comment type="similarity">
    <text evidence="1 9">Belongs to the PI3/PI4-kinase family.</text>
</comment>
<evidence type="ECO:0000313" key="13">
    <source>
        <dbReference type="EMBL" id="CCC51785.1"/>
    </source>
</evidence>
<sequence length="2435" mass="272753">MNGMEGCSHPLTVQLHPLFSELQSCDSTTLLLVISKLKCVLWDQSENILQSSSAHQLSEPNMRALLWINDQIGELFKKPQTQLAATLCLKVLLEVEYGDTNSLIQCFQHSLEESVQSADTTVAAKAAEVWGLLLKSSSRVGGTIGQHRLAFCIKDLGCTGKIKNKVTACLFLRQLLEHTPSLVVPCLSTLASGLQTTLQSSEGPLPGSAAGVLCDVLVLMYSSMDAASVKEWQNTFLTVALSGLSSNVPMQQVAALQCFNAVMSSITGEAASHDSAAVLSSLSVKNVHKVWEFVDSCVVSETCIPELRCELLHSLTLLAVYDTEMFKKRSITRAVDAATVIFGSGSDQQLKRLMFLKMGELAARMPDQIEHFLSCTMLHIEEALLQRSIKAHCKEVVGCFATFAEVNARAVRPYLRRVLYPLLSGPPTVEFAKDIARICSAFPELRSTCFSKILEAAKLQLPRVDHPMTLHTGVPVIDVDSTLQCLSGLGSLDFSGYSTLPFLCETVVPYVSFPHDEVRRAAIDVCFRLVLSGCVGAHSRCRQTIEGVFIHDGREHIQLFNTVIKKLVNAAVAEPESYIRLRTLKSFTEEFDFTLALHDFVRSLFLALHDKHQNRLAVVKLLGRISSRNPAHVYPMLRRIMVHCVTEMQYFEHNKKLEQAFSVLGAIVESAPGLVKPYVSSLLNICVAWLNKPSHDASVCAALLSCVGKLVRYAEGDDVLVSANIRPIVVRHVLDSSHPQKKAEALRALRDIVRTTKDVNVYEQHTELLPALLQALHGGFKESWPVRKDVLQLMGAIGAVDPIYVKEILRDTRVNKSNTEVSPACKYRVEVSTAQTVLQSVLHILSLPSLTEDQSVAAVQVIVDILSLNTVPSYLVAFYHSIISSILRQARLQVRRREKILLLFASIVTRIRDHIRSHLDEITVTVAPFISTADLPVLRQVLTLLKQLRHSLREEFRPYMSSILVPIMNLLEENMPSANKIVLEFFSSMGLLLEDHIHTVLPVVCNIIANPSLPVSCRRAAISTLVSFALRLPSMRLHASRCVHCLLRVLREFSAGGRKNDDLPVKEVLTALQTVAQCLGKDFKNFVPMVLPVVSDCCAETGTDCKEFYEAVQGAVNHQHNFDAQHCETLCARVSASPSVVTVPDVKTPTSVHPHDSFAPLRLVLRKRGESDQEWSRWLPGVAVNLLRSSSSSSHKCALPLAEIHEPFARQMLHSAFATCYMGMEKGARQEVADTLTKVLRDPGAPSEVMQELLNLSEYMERLQIRPSTRGKENAWYSSALALFDLPTLMECSEKCNLYSKALHYVEIEFFETIREYERNLLRGCPKPLSPDAWQNLLQLCERSIYFCNLLGQRESAYGVLLFIQQNFSFLTGEDDSELPKMMGAQLFDKLQWWSRSKSAYEARLQVEPSKVSNMMGLLKALDALGAYRYELDKWWEFSKKLGKKEAAELAPMGAHAAWILREWDDMEKIASMMPDEGYIGTTALFYKSVIATRKGHFRESERLRSLCFRLIDYRLSALVAESYDRAYDLFIGIQQLNELEELSLASRDPRKTTHWQQLWERRLSKMAYEGWVGTLTNHALLVSPSHEIDMWLRFVSLSRANGQESLSTEVLYELLGKTSIEKAINNETPPSPAIAMGALQHLYETNQKGLAIDLLEKYVKRTDSLPSFLQDKERANLAVCHAKLGEWLAHRRSSTRSAESLSTILLHLHHATDLDKTNGSIWRTLGRVHCEAIAETTSGTLTVDIEDHIVRAINSYLRSVSLSEELEDALGFLSLWFMYGSLPAVQTNMTLKSEIQDVNPTVWLKVTPQIIARISSPDAVVADSVFHLLALIAKKHPQALLYSLNVAHASYQRECLAENAERLKGSKRVLTRITESHQNGPAMVSDASLACHELVRCAVLWPELWIDELERAWYQWGKDKNAANVLQALTPLMKLLGKPETMAETHFVTEFGQMLEDACACVEKAASSRNEAFMEEAWDRFKFIVKRVDEQISGMSSLALQLVSPKLLQNGKSWSLVVPGQYKESGDYPRISSFKSTLKVLNSKQRPRRIFIDGTDGELYKFLLKGHEDLRLDERVMQLLGFVNTILEKHSVVKRRDCFIQLYSVTPLSDNAGLVGWVDHCDTLHQIIKECRVSSNNISLERDLMQSMCDDLHRLTVIQHVEPFEHALECSEGADLVRSLWVKAPSAEVWLERRTTYVCSLATMSMVGHILGLGDRHPSNLMIHAFSGRVVHIDFGDCFEAAQHRSVYPEKVPFRLTRMLVKAMEMGGIEGLFRHGCVTVMGVLREEGRSLLALLEAFVHDPLVSWWRDDSEVVGEGHPEVALAGTTYTAGSLRISSHDCGVGSLQTAQRSIQRRNGDTKAAIHNREAVLRQITKAQRVVSRIKEKLSGLEFPQSQQRKGSDGFTVEEQVARLIEEATSNENLCVQFPGWCPFW</sequence>
<dbReference type="InterPro" id="IPR024585">
    <property type="entry name" value="mTOR_dom"/>
</dbReference>
<dbReference type="SMART" id="SM01345">
    <property type="entry name" value="Rapamycin_bind"/>
    <property type="match status" value="1"/>
</dbReference>
<dbReference type="GO" id="GO:0004674">
    <property type="term" value="F:protein serine/threonine kinase activity"/>
    <property type="evidence" value="ECO:0007669"/>
    <property type="project" value="UniProtKB-KW"/>
</dbReference>
<dbReference type="EMBL" id="HE573026">
    <property type="protein sequence ID" value="CCC51785.1"/>
    <property type="molecule type" value="Genomic_DNA"/>
</dbReference>
<dbReference type="GO" id="GO:0016242">
    <property type="term" value="P:negative regulation of macroautophagy"/>
    <property type="evidence" value="ECO:0007669"/>
    <property type="project" value="TreeGrafter"/>
</dbReference>
<dbReference type="GO" id="GO:0044877">
    <property type="term" value="F:protein-containing complex binding"/>
    <property type="evidence" value="ECO:0007669"/>
    <property type="project" value="InterPro"/>
</dbReference>
<keyword evidence="5 9" id="KW-0418">Kinase</keyword>
<evidence type="ECO:0000256" key="1">
    <source>
        <dbReference type="ARBA" id="ARBA00011031"/>
    </source>
</evidence>
<dbReference type="GO" id="GO:0005634">
    <property type="term" value="C:nucleus"/>
    <property type="evidence" value="ECO:0007669"/>
    <property type="project" value="TreeGrafter"/>
</dbReference>
<dbReference type="InterPro" id="IPR009076">
    <property type="entry name" value="FRB_dom"/>
</dbReference>
<dbReference type="PROSITE" id="PS51189">
    <property type="entry name" value="FAT"/>
    <property type="match status" value="1"/>
</dbReference>
<comment type="catalytic activity">
    <reaction evidence="8">
        <text>L-seryl-[protein] + ATP = O-phospho-L-seryl-[protein] + ADP + H(+)</text>
        <dbReference type="Rhea" id="RHEA:17989"/>
        <dbReference type="Rhea" id="RHEA-COMP:9863"/>
        <dbReference type="Rhea" id="RHEA-COMP:11604"/>
        <dbReference type="ChEBI" id="CHEBI:15378"/>
        <dbReference type="ChEBI" id="CHEBI:29999"/>
        <dbReference type="ChEBI" id="CHEBI:30616"/>
        <dbReference type="ChEBI" id="CHEBI:83421"/>
        <dbReference type="ChEBI" id="CHEBI:456216"/>
        <dbReference type="EC" id="2.7.11.1"/>
    </reaction>
</comment>
<evidence type="ECO:0000256" key="5">
    <source>
        <dbReference type="ARBA" id="ARBA00022777"/>
    </source>
</evidence>
<dbReference type="InterPro" id="IPR003151">
    <property type="entry name" value="PIK-rel_kinase_FAT"/>
</dbReference>
<evidence type="ECO:0000259" key="11">
    <source>
        <dbReference type="PROSITE" id="PS51189"/>
    </source>
</evidence>
<dbReference type="FunFam" id="1.10.1070.11:FF:000029">
    <property type="entry name" value="Serine/threonine-protein kinase TOR"/>
    <property type="match status" value="1"/>
</dbReference>
<dbReference type="InterPro" id="IPR018936">
    <property type="entry name" value="PI3/4_kinase_CS"/>
</dbReference>
<dbReference type="Gene3D" id="1.25.10.10">
    <property type="entry name" value="Leucine-rich Repeat Variant"/>
    <property type="match status" value="3"/>
</dbReference>
<dbReference type="Pfam" id="PF02259">
    <property type="entry name" value="FAT"/>
    <property type="match status" value="1"/>
</dbReference>
<dbReference type="Pfam" id="PF08771">
    <property type="entry name" value="FRB_dom"/>
    <property type="match status" value="1"/>
</dbReference>
<evidence type="ECO:0000256" key="6">
    <source>
        <dbReference type="ARBA" id="ARBA00022840"/>
    </source>
</evidence>
<dbReference type="InterPro" id="IPR014009">
    <property type="entry name" value="PIK_FAT"/>
</dbReference>
<feature type="domain" description="FAT" evidence="11">
    <location>
        <begin position="1288"/>
        <end position="1851"/>
    </location>
</feature>
<evidence type="ECO:0000256" key="3">
    <source>
        <dbReference type="ARBA" id="ARBA00022737"/>
    </source>
</evidence>
<dbReference type="Gene3D" id="1.10.1070.11">
    <property type="entry name" value="Phosphatidylinositol 3-/4-kinase, catalytic domain"/>
    <property type="match status" value="1"/>
</dbReference>
<keyword evidence="2 9" id="KW-0808">Transferase</keyword>
<evidence type="ECO:0000256" key="2">
    <source>
        <dbReference type="ARBA" id="ARBA00022679"/>
    </source>
</evidence>
<dbReference type="Gene3D" id="3.30.1010.10">
    <property type="entry name" value="Phosphatidylinositol 3-kinase Catalytic Subunit, Chain A, domain 4"/>
    <property type="match status" value="1"/>
</dbReference>
<dbReference type="Gene3D" id="1.20.120.150">
    <property type="entry name" value="FKBP12-rapamycin binding domain"/>
    <property type="match status" value="1"/>
</dbReference>
<dbReference type="InterPro" id="IPR050517">
    <property type="entry name" value="DDR_Repair_Kinase"/>
</dbReference>
<dbReference type="Pfam" id="PF11865">
    <property type="entry name" value="mTOR_dom"/>
    <property type="match status" value="1"/>
</dbReference>
<keyword evidence="9" id="KW-0723">Serine/threonine-protein kinase</keyword>
<feature type="domain" description="FATC" evidence="12">
    <location>
        <begin position="2403"/>
        <end position="2435"/>
    </location>
</feature>
<dbReference type="InterPro" id="IPR036940">
    <property type="entry name" value="PI3/4_kinase_cat_sf"/>
</dbReference>
<evidence type="ECO:0000259" key="12">
    <source>
        <dbReference type="PROSITE" id="PS51190"/>
    </source>
</evidence>
<dbReference type="SUPFAM" id="SSF47212">
    <property type="entry name" value="FKBP12-rapamycin-binding domain of FKBP-rapamycin-associated protein (FRAP)"/>
    <property type="match status" value="1"/>
</dbReference>
<accession>G0U7C7</accession>
<proteinExistence type="inferred from homology"/>
<dbReference type="GO" id="GO:0031932">
    <property type="term" value="C:TORC2 complex"/>
    <property type="evidence" value="ECO:0007669"/>
    <property type="project" value="TreeGrafter"/>
</dbReference>
<dbReference type="GO" id="GO:0031931">
    <property type="term" value="C:TORC1 complex"/>
    <property type="evidence" value="ECO:0007669"/>
    <property type="project" value="TreeGrafter"/>
</dbReference>
<dbReference type="InterPro" id="IPR000403">
    <property type="entry name" value="PI3/4_kinase_cat_dom"/>
</dbReference>
<evidence type="ECO:0000256" key="7">
    <source>
        <dbReference type="ARBA" id="ARBA00047899"/>
    </source>
</evidence>
<dbReference type="PROSITE" id="PS50290">
    <property type="entry name" value="PI3_4_KINASE_3"/>
    <property type="match status" value="1"/>
</dbReference>
<keyword evidence="4 9" id="KW-0547">Nucleotide-binding</keyword>
<dbReference type="InterPro" id="IPR003152">
    <property type="entry name" value="FATC_dom"/>
</dbReference>
<dbReference type="PANTHER" id="PTHR11139">
    <property type="entry name" value="ATAXIA TELANGIECTASIA MUTATED ATM -RELATED"/>
    <property type="match status" value="1"/>
</dbReference>
<dbReference type="PROSITE" id="PS51190">
    <property type="entry name" value="FATC"/>
    <property type="match status" value="1"/>
</dbReference>
<dbReference type="SMART" id="SM00146">
    <property type="entry name" value="PI3Kc"/>
    <property type="match status" value="1"/>
</dbReference>
<dbReference type="InterPro" id="IPR011989">
    <property type="entry name" value="ARM-like"/>
</dbReference>
<dbReference type="FunFam" id="1.25.10.10:FF:000965">
    <property type="entry name" value="Serine/threonine-protein kinase TOR"/>
    <property type="match status" value="1"/>
</dbReference>
<comment type="catalytic activity">
    <reaction evidence="7 9">
        <text>L-threonyl-[protein] + ATP = O-phospho-L-threonyl-[protein] + ADP + H(+)</text>
        <dbReference type="Rhea" id="RHEA:46608"/>
        <dbReference type="Rhea" id="RHEA-COMP:11060"/>
        <dbReference type="Rhea" id="RHEA-COMP:11605"/>
        <dbReference type="ChEBI" id="CHEBI:15378"/>
        <dbReference type="ChEBI" id="CHEBI:30013"/>
        <dbReference type="ChEBI" id="CHEBI:30616"/>
        <dbReference type="ChEBI" id="CHEBI:61977"/>
        <dbReference type="ChEBI" id="CHEBI:456216"/>
        <dbReference type="EC" id="2.7.11.1"/>
    </reaction>
</comment>
<dbReference type="EC" id="2.7.11.1" evidence="9"/>
<gene>
    <name evidence="13" type="ORF">TVY486_1008310</name>
</gene>
<dbReference type="SUPFAM" id="SSF56112">
    <property type="entry name" value="Protein kinase-like (PK-like)"/>
    <property type="match status" value="1"/>
</dbReference>
<dbReference type="Pfam" id="PF02260">
    <property type="entry name" value="FATC"/>
    <property type="match status" value="1"/>
</dbReference>
<keyword evidence="6 9" id="KW-0067">ATP-binding</keyword>
<dbReference type="GO" id="GO:0031929">
    <property type="term" value="P:TOR signaling"/>
    <property type="evidence" value="ECO:0007669"/>
    <property type="project" value="TreeGrafter"/>
</dbReference>
<evidence type="ECO:0000256" key="9">
    <source>
        <dbReference type="RuleBase" id="RU364109"/>
    </source>
</evidence>
<dbReference type="GO" id="GO:0005737">
    <property type="term" value="C:cytoplasm"/>
    <property type="evidence" value="ECO:0007669"/>
    <property type="project" value="TreeGrafter"/>
</dbReference>
<dbReference type="InterPro" id="IPR016024">
    <property type="entry name" value="ARM-type_fold"/>
</dbReference>
<dbReference type="SUPFAM" id="SSF48371">
    <property type="entry name" value="ARM repeat"/>
    <property type="match status" value="1"/>
</dbReference>
<keyword evidence="3" id="KW-0677">Repeat</keyword>
<dbReference type="GO" id="GO:0005524">
    <property type="term" value="F:ATP binding"/>
    <property type="evidence" value="ECO:0007669"/>
    <property type="project" value="UniProtKB-KW"/>
</dbReference>
<dbReference type="InterPro" id="IPR026683">
    <property type="entry name" value="TOR_cat"/>
</dbReference>
<dbReference type="VEuPathDB" id="TriTrypDB:TvY486_1008310"/>
<dbReference type="InterPro" id="IPR036738">
    <property type="entry name" value="FRB_sf"/>
</dbReference>
<evidence type="ECO:0000256" key="8">
    <source>
        <dbReference type="ARBA" id="ARBA00048679"/>
    </source>
</evidence>
<dbReference type="GO" id="GO:0106310">
    <property type="term" value="F:protein serine kinase activity"/>
    <property type="evidence" value="ECO:0007669"/>
    <property type="project" value="RHEA"/>
</dbReference>
<dbReference type="Pfam" id="PF00454">
    <property type="entry name" value="PI3_PI4_kinase"/>
    <property type="match status" value="1"/>
</dbReference>
<dbReference type="SMART" id="SM01343">
    <property type="entry name" value="FATC"/>
    <property type="match status" value="1"/>
</dbReference>